<feature type="region of interest" description="Disordered" evidence="2">
    <location>
        <begin position="1"/>
        <end position="112"/>
    </location>
</feature>
<proteinExistence type="predicted"/>
<keyword evidence="4" id="KW-1185">Reference proteome</keyword>
<evidence type="ECO:0000256" key="2">
    <source>
        <dbReference type="SAM" id="MobiDB-lite"/>
    </source>
</evidence>
<reference evidence="5" key="1">
    <citation type="submission" date="2025-08" db="UniProtKB">
        <authorList>
            <consortium name="RefSeq"/>
        </authorList>
    </citation>
    <scope>IDENTIFICATION</scope>
</reference>
<dbReference type="GeneID" id="106813001"/>
<dbReference type="Proteomes" id="UP000695022">
    <property type="component" value="Unplaced"/>
</dbReference>
<evidence type="ECO:0000313" key="4">
    <source>
        <dbReference type="Proteomes" id="UP000695022"/>
    </source>
</evidence>
<feature type="compositionally biased region" description="Basic and acidic residues" evidence="2">
    <location>
        <begin position="47"/>
        <end position="67"/>
    </location>
</feature>
<comment type="subcellular location">
    <subcellularLocation>
        <location evidence="1">Nucleus</location>
    </subcellularLocation>
</comment>
<name>A0ABM1EK11_PRICU</name>
<dbReference type="InterPro" id="IPR003893">
    <property type="entry name" value="Iroquois_homeo"/>
</dbReference>
<organism evidence="4 5">
    <name type="scientific">Priapulus caudatus</name>
    <name type="common">Priapulid worm</name>
    <dbReference type="NCBI Taxonomy" id="37621"/>
    <lineage>
        <taxon>Eukaryota</taxon>
        <taxon>Metazoa</taxon>
        <taxon>Ecdysozoa</taxon>
        <taxon>Scalidophora</taxon>
        <taxon>Priapulida</taxon>
        <taxon>Priapulimorpha</taxon>
        <taxon>Priapulimorphida</taxon>
        <taxon>Priapulidae</taxon>
        <taxon>Priapulus</taxon>
    </lineage>
</organism>
<feature type="compositionally biased region" description="Low complexity" evidence="2">
    <location>
        <begin position="82"/>
        <end position="105"/>
    </location>
</feature>
<feature type="domain" description="Iroquois-class homeodomain protein" evidence="3">
    <location>
        <begin position="130"/>
        <end position="147"/>
    </location>
</feature>
<protein>
    <submittedName>
        <fullName evidence="5">Iroquois-class homeodomain protein IRX-4-like</fullName>
    </submittedName>
</protein>
<feature type="non-terminal residue" evidence="5">
    <location>
        <position position="293"/>
    </location>
</feature>
<evidence type="ECO:0000256" key="1">
    <source>
        <dbReference type="ARBA" id="ARBA00004123"/>
    </source>
</evidence>
<accession>A0ABM1EK11</accession>
<evidence type="ECO:0000313" key="5">
    <source>
        <dbReference type="RefSeq" id="XP_014672532.1"/>
    </source>
</evidence>
<dbReference type="PANTHER" id="PTHR11211:SF40">
    <property type="entry name" value="MIRROR, ISOFORM C"/>
    <property type="match status" value="1"/>
</dbReference>
<gene>
    <name evidence="5" type="primary">LOC106813001</name>
</gene>
<sequence length="293" mass="29133">MTWSPRYQSGGDEKNDSDNENDEGDSNNNTSNNDDRTANDSLGSESDTGRDDKDGTMKPCNKNDRGAPTRGAPPRVNALGLSLSHASSAPGSVSSASSDDNSMTSPTGAVPLTSVTHGAMALASGGANDGGTAKPKIWSLAHTATSESPPTMRRSPPIGMPSQLQGMASLNSPVNNLQQWMNGMFHNSHHPAAAAMSRYQILPGINVSSVGGGATGRLGAPNAGLYGGAAAAAIGGIQRLGSFSGTGALQANNQGLPSAAGLGSSALNYAGNGLTATTTLPGGALASGSVGVG</sequence>
<dbReference type="PANTHER" id="PTHR11211">
    <property type="entry name" value="IROQUOIS-CLASS HOMEODOMAIN PROTEIN IRX"/>
    <property type="match status" value="1"/>
</dbReference>
<dbReference type="RefSeq" id="XP_014672532.1">
    <property type="nucleotide sequence ID" value="XM_014817046.1"/>
</dbReference>
<evidence type="ECO:0000259" key="3">
    <source>
        <dbReference type="SMART" id="SM00548"/>
    </source>
</evidence>
<dbReference type="SMART" id="SM00548">
    <property type="entry name" value="IRO"/>
    <property type="match status" value="1"/>
</dbReference>